<dbReference type="RefSeq" id="WP_078426611.1">
    <property type="nucleotide sequence ID" value="NZ_CP059080.1"/>
</dbReference>
<dbReference type="AlphaFoldDB" id="A0A3R9EWU3"/>
<organism evidence="1 2">
    <name type="scientific">Acinetobacter johnsonii</name>
    <dbReference type="NCBI Taxonomy" id="40214"/>
    <lineage>
        <taxon>Bacteria</taxon>
        <taxon>Pseudomonadati</taxon>
        <taxon>Pseudomonadota</taxon>
        <taxon>Gammaproteobacteria</taxon>
        <taxon>Moraxellales</taxon>
        <taxon>Moraxellaceae</taxon>
        <taxon>Acinetobacter</taxon>
    </lineage>
</organism>
<dbReference type="EMBL" id="RHXE01000050">
    <property type="protein sequence ID" value="RSE19783.1"/>
    <property type="molecule type" value="Genomic_DNA"/>
</dbReference>
<proteinExistence type="predicted"/>
<reference evidence="1 2" key="1">
    <citation type="submission" date="2018-10" db="EMBL/GenBank/DDBJ databases">
        <title>Transmission dynamics of multidrug resistant bacteria on intensive care unit surfaces.</title>
        <authorList>
            <person name="D'Souza A.W."/>
            <person name="Potter R.F."/>
            <person name="Wallace M."/>
            <person name="Shupe A."/>
            <person name="Patel S."/>
            <person name="Sun S."/>
            <person name="Gul D."/>
            <person name="Kwon J.H."/>
            <person name="Andleeb S."/>
            <person name="Burnham C.-A.D."/>
            <person name="Dantas G."/>
        </authorList>
    </citation>
    <scope>NUCLEOTIDE SEQUENCE [LARGE SCALE GENOMIC DNA]</scope>
    <source>
        <strain evidence="1 2">AJ_385</strain>
    </source>
</reference>
<protein>
    <submittedName>
        <fullName evidence="1">Uncharacterized protein</fullName>
    </submittedName>
</protein>
<name>A0A3R9EWU3_ACIJO</name>
<evidence type="ECO:0000313" key="2">
    <source>
        <dbReference type="Proteomes" id="UP000277537"/>
    </source>
</evidence>
<comment type="caution">
    <text evidence="1">The sequence shown here is derived from an EMBL/GenBank/DDBJ whole genome shotgun (WGS) entry which is preliminary data.</text>
</comment>
<accession>A0A3R9EWU3</accession>
<sequence length="136" mass="14329">MSESNTNNGFVLPTADEQAQTETGTAAQTVQEVNVPTVQEETGSRDLMIASGIIVVLLIAFFFAKRGFSNSLVKKRISPSKASMAGWWLFIFLAAVAIGAVLAAVNPVKFLSLLILGPLGIVALVSAVLTFTSSRA</sequence>
<dbReference type="Proteomes" id="UP000277537">
    <property type="component" value="Unassembled WGS sequence"/>
</dbReference>
<gene>
    <name evidence="1" type="ORF">EGT73_15480</name>
</gene>
<evidence type="ECO:0000313" key="1">
    <source>
        <dbReference type="EMBL" id="RSE19783.1"/>
    </source>
</evidence>